<dbReference type="EMBL" id="MFAC01000027">
    <property type="protein sequence ID" value="OGD66611.1"/>
    <property type="molecule type" value="Genomic_DNA"/>
</dbReference>
<dbReference type="AlphaFoldDB" id="A0A1F5EGU9"/>
<gene>
    <name evidence="1" type="ORF">A2Z61_00750</name>
</gene>
<evidence type="ECO:0000313" key="1">
    <source>
        <dbReference type="EMBL" id="OGD66611.1"/>
    </source>
</evidence>
<dbReference type="STRING" id="1797580.A2Z61_00750"/>
<sequence>MKKQMTEIKIKNFLDDIKISHDAKDFWTRIAGKLSPEEIEAFIILKKENPQDLVRAIEILMRREKALLGKDTKTLKEIFEEEKNMFKDLI</sequence>
<comment type="caution">
    <text evidence="1">The sequence shown here is derived from an EMBL/GenBank/DDBJ whole genome shotgun (WGS) entry which is preliminary data.</text>
</comment>
<proteinExistence type="predicted"/>
<accession>A0A1F5EGU9</accession>
<evidence type="ECO:0000313" key="2">
    <source>
        <dbReference type="Proteomes" id="UP000186029"/>
    </source>
</evidence>
<protein>
    <submittedName>
        <fullName evidence="1">Uncharacterized protein</fullName>
    </submittedName>
</protein>
<organism evidence="1 2">
    <name type="scientific">Candidatus Campbellbacteria bacterium RIFCSPLOWO2_02_35_12</name>
    <dbReference type="NCBI Taxonomy" id="1797580"/>
    <lineage>
        <taxon>Bacteria</taxon>
        <taxon>Candidatus Campbelliibacteriota</taxon>
    </lineage>
</organism>
<dbReference type="Proteomes" id="UP000186029">
    <property type="component" value="Unassembled WGS sequence"/>
</dbReference>
<reference evidence="1 2" key="1">
    <citation type="journal article" date="2016" name="Nat. Commun.">
        <title>Thousands of microbial genomes shed light on interconnected biogeochemical processes in an aquifer system.</title>
        <authorList>
            <person name="Anantharaman K."/>
            <person name="Brown C.T."/>
            <person name="Hug L.A."/>
            <person name="Sharon I."/>
            <person name="Castelle C.J."/>
            <person name="Probst A.J."/>
            <person name="Thomas B.C."/>
            <person name="Singh A."/>
            <person name="Wilkins M.J."/>
            <person name="Karaoz U."/>
            <person name="Brodie E.L."/>
            <person name="Williams K.H."/>
            <person name="Hubbard S.S."/>
            <person name="Banfield J.F."/>
        </authorList>
    </citation>
    <scope>NUCLEOTIDE SEQUENCE [LARGE SCALE GENOMIC DNA]</scope>
</reference>
<name>A0A1F5EGU9_9BACT</name>